<dbReference type="OrthoDB" id="2751465at2759"/>
<keyword evidence="1" id="KW-0472">Membrane</keyword>
<dbReference type="EMBL" id="JACAZI010000005">
    <property type="protein sequence ID" value="KAF7359670.1"/>
    <property type="molecule type" value="Genomic_DNA"/>
</dbReference>
<keyword evidence="1" id="KW-0812">Transmembrane</keyword>
<evidence type="ECO:0000256" key="1">
    <source>
        <dbReference type="SAM" id="Phobius"/>
    </source>
</evidence>
<protein>
    <submittedName>
        <fullName evidence="2">Uncharacterized protein</fullName>
    </submittedName>
</protein>
<proteinExistence type="predicted"/>
<feature type="transmembrane region" description="Helical" evidence="1">
    <location>
        <begin position="86"/>
        <end position="108"/>
    </location>
</feature>
<dbReference type="AlphaFoldDB" id="A0A8H6YEI6"/>
<gene>
    <name evidence="2" type="ORF">MVEN_00691200</name>
</gene>
<evidence type="ECO:0000313" key="2">
    <source>
        <dbReference type="EMBL" id="KAF7359670.1"/>
    </source>
</evidence>
<reference evidence="2" key="1">
    <citation type="submission" date="2020-05" db="EMBL/GenBank/DDBJ databases">
        <title>Mycena genomes resolve the evolution of fungal bioluminescence.</title>
        <authorList>
            <person name="Tsai I.J."/>
        </authorList>
    </citation>
    <scope>NUCLEOTIDE SEQUENCE</scope>
    <source>
        <strain evidence="2">CCC161011</strain>
    </source>
</reference>
<keyword evidence="3" id="KW-1185">Reference proteome</keyword>
<feature type="transmembrane region" description="Helical" evidence="1">
    <location>
        <begin position="164"/>
        <end position="184"/>
    </location>
</feature>
<accession>A0A8H6YEI6</accession>
<comment type="caution">
    <text evidence="2">The sequence shown here is derived from an EMBL/GenBank/DDBJ whole genome shotgun (WGS) entry which is preliminary data.</text>
</comment>
<feature type="transmembrane region" description="Helical" evidence="1">
    <location>
        <begin position="205"/>
        <end position="228"/>
    </location>
</feature>
<evidence type="ECO:0000313" key="3">
    <source>
        <dbReference type="Proteomes" id="UP000620124"/>
    </source>
</evidence>
<feature type="transmembrane region" description="Helical" evidence="1">
    <location>
        <begin position="120"/>
        <end position="144"/>
    </location>
</feature>
<feature type="transmembrane region" description="Helical" evidence="1">
    <location>
        <begin position="48"/>
        <end position="66"/>
    </location>
</feature>
<dbReference type="Proteomes" id="UP000620124">
    <property type="component" value="Unassembled WGS sequence"/>
</dbReference>
<feature type="transmembrane region" description="Helical" evidence="1">
    <location>
        <begin position="234"/>
        <end position="256"/>
    </location>
</feature>
<organism evidence="2 3">
    <name type="scientific">Mycena venus</name>
    <dbReference type="NCBI Taxonomy" id="2733690"/>
    <lineage>
        <taxon>Eukaryota</taxon>
        <taxon>Fungi</taxon>
        <taxon>Dikarya</taxon>
        <taxon>Basidiomycota</taxon>
        <taxon>Agaricomycotina</taxon>
        <taxon>Agaricomycetes</taxon>
        <taxon>Agaricomycetidae</taxon>
        <taxon>Agaricales</taxon>
        <taxon>Marasmiineae</taxon>
        <taxon>Mycenaceae</taxon>
        <taxon>Mycena</taxon>
    </lineage>
</organism>
<name>A0A8H6YEI6_9AGAR</name>
<keyword evidence="1" id="KW-1133">Transmembrane helix</keyword>
<sequence>MPVIPGTKESFIGALLENIIYGVYFSVFSECCVLFYKKKKTQGTVHAYLLVTTGVMFTLITVRCILDNYRCIIAFNNDDLNPGPPNSVTGILGNACLVLVVIVADVFIVFRTFIVWSRNWLVIIIPSLLFLANLIIAVFAMISYVELGSANATIWSSVDWLNAFISLTLCTNTICTGLISFRIIQVYRRVAWMTSARSRSGHESLRIVSVIVESAATFTTMLVATLVVGRLKGFVIFILIDCLPPTTGLVFSYIIIRVSRGTSYGEMPLNHPPPILPPMFSQYYSGNNRGGESGSGQTISITLERTTHVEGRMIDDALTSEGQDGAKYAAIAV</sequence>
<feature type="transmembrane region" description="Helical" evidence="1">
    <location>
        <begin position="19"/>
        <end position="36"/>
    </location>
</feature>